<dbReference type="STRING" id="400682.A0A1X7U7D8"/>
<evidence type="ECO:0000313" key="2">
    <source>
        <dbReference type="EnsemblMetazoa" id="Aqu2.1.23842_001"/>
    </source>
</evidence>
<accession>A0A1X7U7D8</accession>
<dbReference type="InParanoid" id="A0A1X7U7D8"/>
<evidence type="ECO:0000256" key="1">
    <source>
        <dbReference type="ARBA" id="ARBA00009619"/>
    </source>
</evidence>
<dbReference type="OrthoDB" id="276065at2759"/>
<dbReference type="EnsemblMetazoa" id="XM_003388702.3">
    <property type="protein sequence ID" value="XP_003388750.1"/>
    <property type="gene ID" value="LOC100641599"/>
</dbReference>
<evidence type="ECO:0008006" key="4">
    <source>
        <dbReference type="Google" id="ProtNLM"/>
    </source>
</evidence>
<dbReference type="GO" id="GO:0003352">
    <property type="term" value="P:regulation of cilium movement"/>
    <property type="evidence" value="ECO:0007669"/>
    <property type="project" value="InterPro"/>
</dbReference>
<gene>
    <name evidence="2" type="primary">100641599</name>
</gene>
<reference evidence="3" key="1">
    <citation type="journal article" date="2010" name="Nature">
        <title>The Amphimedon queenslandica genome and the evolution of animal complexity.</title>
        <authorList>
            <person name="Srivastava M."/>
            <person name="Simakov O."/>
            <person name="Chapman J."/>
            <person name="Fahey B."/>
            <person name="Gauthier M.E."/>
            <person name="Mitros T."/>
            <person name="Richards G.S."/>
            <person name="Conaco C."/>
            <person name="Dacre M."/>
            <person name="Hellsten U."/>
            <person name="Larroux C."/>
            <person name="Putnam N.H."/>
            <person name="Stanke M."/>
            <person name="Adamska M."/>
            <person name="Darling A."/>
            <person name="Degnan S.M."/>
            <person name="Oakley T.H."/>
            <person name="Plachetzki D.C."/>
            <person name="Zhai Y."/>
            <person name="Adamski M."/>
            <person name="Calcino A."/>
            <person name="Cummins S.F."/>
            <person name="Goodstein D.M."/>
            <person name="Harris C."/>
            <person name="Jackson D.J."/>
            <person name="Leys S.P."/>
            <person name="Shu S."/>
            <person name="Woodcroft B.J."/>
            <person name="Vervoort M."/>
            <person name="Kosik K.S."/>
            <person name="Manning G."/>
            <person name="Degnan B.M."/>
            <person name="Rokhsar D.S."/>
        </authorList>
    </citation>
    <scope>NUCLEOTIDE SEQUENCE [LARGE SCALE GENOMIC DNA]</scope>
</reference>
<dbReference type="PANTHER" id="PTHR13238:SF0">
    <property type="entry name" value="CILIA- AND FLAGELLA-ASSOCIATED PROTEIN 298"/>
    <property type="match status" value="1"/>
</dbReference>
<dbReference type="FunCoup" id="A0A1X7U7D8">
    <property type="interactions" value="182"/>
</dbReference>
<evidence type="ECO:0000313" key="3">
    <source>
        <dbReference type="Proteomes" id="UP000007879"/>
    </source>
</evidence>
<keyword evidence="3" id="KW-1185">Reference proteome</keyword>
<reference evidence="2" key="2">
    <citation type="submission" date="2017-05" db="UniProtKB">
        <authorList>
            <consortium name="EnsemblMetazoa"/>
        </authorList>
    </citation>
    <scope>IDENTIFICATION</scope>
</reference>
<dbReference type="EnsemblMetazoa" id="Aqu2.1.23842_001">
    <property type="protein sequence ID" value="Aqu2.1.23842_001"/>
    <property type="gene ID" value="Aqu2.1.23842"/>
</dbReference>
<dbReference type="PANTHER" id="PTHR13238">
    <property type="entry name" value="PROTEIN C21ORF59"/>
    <property type="match status" value="1"/>
</dbReference>
<dbReference type="Pfam" id="PF11069">
    <property type="entry name" value="CFAP298"/>
    <property type="match status" value="1"/>
</dbReference>
<dbReference type="KEGG" id="aqu:100641599"/>
<name>A0A1X7U7D8_AMPQE</name>
<sequence>MVKLHIKKGEESHFLYETNVGVSVEDLIIQLVRLYNGRLKVDRLCQEIELLSSHGILLPPNMQGLTDEQIIDLKLKDEYADTCIPCGGHTDNPDPVGRRNGRAPNEKMKEVLHRTISEARAAISKNQVAAKVCMTEEIISDSLDKLRGAIMIVYPMNLPPYDPIRLEFEGQEDLTGSQASLAVLEESTAQLWWAGKELTRSKKLQDFIGRNEKTTIIAKLQKKGQGAPAREPVFSEDAKKEMMSYAYRRQEELKKLEADEEDSYLNAQWADPHELKRSFQGLRDIKWGSGLK</sequence>
<dbReference type="OMA" id="YRKQEEW"/>
<dbReference type="InterPro" id="IPR021298">
    <property type="entry name" value="CFAP298"/>
</dbReference>
<dbReference type="eggNOG" id="ENOG502QQ3Z">
    <property type="taxonomic scope" value="Eukaryota"/>
</dbReference>
<dbReference type="AlphaFoldDB" id="A0A1X7U7D8"/>
<comment type="similarity">
    <text evidence="1">Belongs to the CFAP298 family.</text>
</comment>
<proteinExistence type="inferred from homology"/>
<organism evidence="2">
    <name type="scientific">Amphimedon queenslandica</name>
    <name type="common">Sponge</name>
    <dbReference type="NCBI Taxonomy" id="400682"/>
    <lineage>
        <taxon>Eukaryota</taxon>
        <taxon>Metazoa</taxon>
        <taxon>Porifera</taxon>
        <taxon>Demospongiae</taxon>
        <taxon>Heteroscleromorpha</taxon>
        <taxon>Haplosclerida</taxon>
        <taxon>Niphatidae</taxon>
        <taxon>Amphimedon</taxon>
    </lineage>
</organism>
<protein>
    <recommendedName>
        <fullName evidence="4">Cilia- and flagella-associated protein 298</fullName>
    </recommendedName>
</protein>
<dbReference type="Proteomes" id="UP000007879">
    <property type="component" value="Unassembled WGS sequence"/>
</dbReference>